<dbReference type="EMBL" id="MNPL01018796">
    <property type="protein sequence ID" value="OQR70019.1"/>
    <property type="molecule type" value="Genomic_DNA"/>
</dbReference>
<dbReference type="GO" id="GO:0016020">
    <property type="term" value="C:membrane"/>
    <property type="evidence" value="ECO:0007669"/>
    <property type="project" value="InterPro"/>
</dbReference>
<organism evidence="1 2">
    <name type="scientific">Tropilaelaps mercedesae</name>
    <dbReference type="NCBI Taxonomy" id="418985"/>
    <lineage>
        <taxon>Eukaryota</taxon>
        <taxon>Metazoa</taxon>
        <taxon>Ecdysozoa</taxon>
        <taxon>Arthropoda</taxon>
        <taxon>Chelicerata</taxon>
        <taxon>Arachnida</taxon>
        <taxon>Acari</taxon>
        <taxon>Parasitiformes</taxon>
        <taxon>Mesostigmata</taxon>
        <taxon>Gamasina</taxon>
        <taxon>Dermanyssoidea</taxon>
        <taxon>Laelapidae</taxon>
        <taxon>Tropilaelaps</taxon>
    </lineage>
</organism>
<name>A0A1V9X8Z6_9ACAR</name>
<evidence type="ECO:0000313" key="1">
    <source>
        <dbReference type="EMBL" id="OQR70019.1"/>
    </source>
</evidence>
<dbReference type="Gene3D" id="4.10.1240.10">
    <property type="entry name" value="GPCR, family 2, extracellular hormone receptor domain"/>
    <property type="match status" value="1"/>
</dbReference>
<evidence type="ECO:0000313" key="2">
    <source>
        <dbReference type="Proteomes" id="UP000192247"/>
    </source>
</evidence>
<proteinExistence type="predicted"/>
<dbReference type="Proteomes" id="UP000192247">
    <property type="component" value="Unassembled WGS sequence"/>
</dbReference>
<accession>A0A1V9X8Z6</accession>
<dbReference type="AlphaFoldDB" id="A0A1V9X8Z6"/>
<protein>
    <submittedName>
        <fullName evidence="1">Uncharacterized protein</fullName>
    </submittedName>
</protein>
<sequence length="48" mass="5602">MRDITARYPLICRETFAYRRCDSEGHWVLNLTNYNACIALINQAVGRL</sequence>
<reference evidence="1 2" key="1">
    <citation type="journal article" date="2017" name="Gigascience">
        <title>Draft genome of the honey bee ectoparasitic mite, Tropilaelaps mercedesae, is shaped by the parasitic life history.</title>
        <authorList>
            <person name="Dong X."/>
            <person name="Armstrong S.D."/>
            <person name="Xia D."/>
            <person name="Makepeace B.L."/>
            <person name="Darby A.C."/>
            <person name="Kadowaki T."/>
        </authorList>
    </citation>
    <scope>NUCLEOTIDE SEQUENCE [LARGE SCALE GENOMIC DNA]</scope>
    <source>
        <strain evidence="1">Wuxi-XJTLU</strain>
    </source>
</reference>
<keyword evidence="2" id="KW-1185">Reference proteome</keyword>
<gene>
    <name evidence="1" type="ORF">BIW11_04240</name>
</gene>
<dbReference type="InParanoid" id="A0A1V9X8Z6"/>
<comment type="caution">
    <text evidence="1">The sequence shown here is derived from an EMBL/GenBank/DDBJ whole genome shotgun (WGS) entry which is preliminary data.</text>
</comment>
<dbReference type="SUPFAM" id="SSF111418">
    <property type="entry name" value="Hormone receptor domain"/>
    <property type="match status" value="1"/>
</dbReference>
<dbReference type="GO" id="GO:0004930">
    <property type="term" value="F:G protein-coupled receptor activity"/>
    <property type="evidence" value="ECO:0007669"/>
    <property type="project" value="InterPro"/>
</dbReference>
<dbReference type="InterPro" id="IPR036445">
    <property type="entry name" value="GPCR_2_extracell_dom_sf"/>
</dbReference>